<dbReference type="AlphaFoldDB" id="A0A7S2UKZ2"/>
<feature type="compositionally biased region" description="Polar residues" evidence="1">
    <location>
        <begin position="142"/>
        <end position="151"/>
    </location>
</feature>
<feature type="compositionally biased region" description="Basic and acidic residues" evidence="1">
    <location>
        <begin position="130"/>
        <end position="141"/>
    </location>
</feature>
<name>A0A7S2UKZ2_9STRA</name>
<dbReference type="EMBL" id="HBHQ01022109">
    <property type="protein sequence ID" value="CAD9823119.1"/>
    <property type="molecule type" value="Transcribed_RNA"/>
</dbReference>
<sequence length="528" mass="57882">MRLGSFLKITPMRDEYEKQTPMPAIFQELHACLLPDRTTCYSGARRVSGDVARLSTRHFAVKVSLDKTSNNSNNVQLSTRKYTTNLECIAHDSCSDIEVSCCIPTTAKESDTTTATSTSTTNTPSTDHPFPTKDVKSKTDSIENSGATTPPSAYLLVRRHGRSIITATTDVRNLAQPSPLKRNITIPLSYCPLVVRLFTFAGPRALLGIVTASWDGTTAKVRFHSQTHDTFTEITGKSNGVDNWICSSPIMSLDSCIWNNSNYLAVGCQDGTVRILQFCPDGEEQCHSSTTREPNYTGVRIVNLCSFLIDGPIVSLHFFEKTGPSHMLSPKQSDSQLNLAVGSLCGCACLFYSKVKIDAEAKVSFEGPVSIVEDLWNSQLNVEDSVLAVHSCSMDIYSLNPIVCVGTYTGRLFLLSSIHSATPAKGYGGVSKEYEAYQILWQCQLPYPIHGISSPTNSKSGLPQLLVTTGKSLHLFQCSALAVGTFIKTRLQQYIDTYKRELAFQKECETKYQGALYPGVLASLGCKF</sequence>
<feature type="compositionally biased region" description="Low complexity" evidence="1">
    <location>
        <begin position="112"/>
        <end position="126"/>
    </location>
</feature>
<accession>A0A7S2UKZ2</accession>
<protein>
    <submittedName>
        <fullName evidence="2">Uncharacterized protein</fullName>
    </submittedName>
</protein>
<evidence type="ECO:0000256" key="1">
    <source>
        <dbReference type="SAM" id="MobiDB-lite"/>
    </source>
</evidence>
<reference evidence="2" key="1">
    <citation type="submission" date="2021-01" db="EMBL/GenBank/DDBJ databases">
        <authorList>
            <person name="Corre E."/>
            <person name="Pelletier E."/>
            <person name="Niang G."/>
            <person name="Scheremetjew M."/>
            <person name="Finn R."/>
            <person name="Kale V."/>
            <person name="Holt S."/>
            <person name="Cochrane G."/>
            <person name="Meng A."/>
            <person name="Brown T."/>
            <person name="Cohen L."/>
        </authorList>
    </citation>
    <scope>NUCLEOTIDE SEQUENCE</scope>
    <source>
        <strain evidence="2">CCMP2084</strain>
    </source>
</reference>
<organism evidence="2">
    <name type="scientific">Attheya septentrionalis</name>
    <dbReference type="NCBI Taxonomy" id="420275"/>
    <lineage>
        <taxon>Eukaryota</taxon>
        <taxon>Sar</taxon>
        <taxon>Stramenopiles</taxon>
        <taxon>Ochrophyta</taxon>
        <taxon>Bacillariophyta</taxon>
        <taxon>Coscinodiscophyceae</taxon>
        <taxon>Chaetocerotophycidae</taxon>
        <taxon>Chaetocerotales</taxon>
        <taxon>Attheyaceae</taxon>
        <taxon>Attheya</taxon>
    </lineage>
</organism>
<proteinExistence type="predicted"/>
<evidence type="ECO:0000313" key="2">
    <source>
        <dbReference type="EMBL" id="CAD9823119.1"/>
    </source>
</evidence>
<gene>
    <name evidence="2" type="ORF">ASEP1449_LOCUS14953</name>
</gene>
<feature type="region of interest" description="Disordered" evidence="1">
    <location>
        <begin position="111"/>
        <end position="151"/>
    </location>
</feature>